<sequence length="623" mass="71181">MNSEWGTKMYRGFYCFLFIVILGLLSGCSLLQTESQTGVSVKQGYLNLNDWDGEKNGVVRLDGDWEFYWKKTRDFQENEKQYISVPSTWSNEKGVPGHGYAAYRVVINHVNKDTEYALDMPSISTAYNLWIDGDLVGSNGTPGIDKKTTMPAYHPQEVYFSSEDSTIEIVLQISNYHYRDGGIWESITFGTADQIKDIAFKADALEMVIFGCLLLSGLYHTVLFIQRRQNHSALFFSIVCFLVCIRIAATEDILIVDFFPNIPWSLIVKLEYLSFFLSVPMFLWVLYTLYPNHIAKKFCQVHMYVSVIFSMIVIFTSPNTFTHTNIAYQLMTIISIVYVSIALLKALKDKQEGALIVNLCAGFLSLTVINDILSVNSIIHNYRLSSFGLFVFIFSQSYIIANRSAKAFNEMERVTHELAVLNQTLEEKVRERTLSLEDSRDELRKANVKLENLSYKDQLTQIPNRRYFDEKFHIEWSRALEIQSTIAVMYIDIDYFKLYNDTYGHEAGDDCLKQVAKVLEETLKPYNGHIARIGGEEFIVIVSDVTAEDLNKVCEACRKSIELLKITHVKSVLSKIVTVSIGAALVLPHTRMSSRDLINAADHSLYVAKEKGRNQVCIDFRKK</sequence>
<dbReference type="FunFam" id="3.30.70.270:FF:000001">
    <property type="entry name" value="Diguanylate cyclase domain protein"/>
    <property type="match status" value="1"/>
</dbReference>
<feature type="transmembrane region" description="Helical" evidence="2">
    <location>
        <begin position="326"/>
        <end position="344"/>
    </location>
</feature>
<dbReference type="NCBIfam" id="TIGR00254">
    <property type="entry name" value="GGDEF"/>
    <property type="match status" value="1"/>
</dbReference>
<dbReference type="AlphaFoldDB" id="A0A4U1MD35"/>
<feature type="domain" description="GGDEF" evidence="3">
    <location>
        <begin position="484"/>
        <end position="621"/>
    </location>
</feature>
<dbReference type="PANTHER" id="PTHR45138">
    <property type="entry name" value="REGULATORY COMPONENTS OF SENSORY TRANSDUCTION SYSTEM"/>
    <property type="match status" value="1"/>
</dbReference>
<dbReference type="GO" id="GO:1902201">
    <property type="term" value="P:negative regulation of bacterial-type flagellum-dependent cell motility"/>
    <property type="evidence" value="ECO:0007669"/>
    <property type="project" value="TreeGrafter"/>
</dbReference>
<dbReference type="InterPro" id="IPR000160">
    <property type="entry name" value="GGDEF_dom"/>
</dbReference>
<organism evidence="4 5">
    <name type="scientific">Guptibacillus hwajinpoensis</name>
    <dbReference type="NCBI Taxonomy" id="208199"/>
    <lineage>
        <taxon>Bacteria</taxon>
        <taxon>Bacillati</taxon>
        <taxon>Bacillota</taxon>
        <taxon>Bacilli</taxon>
        <taxon>Bacillales</taxon>
        <taxon>Guptibacillaceae</taxon>
        <taxon>Guptibacillus</taxon>
    </lineage>
</organism>
<dbReference type="PANTHER" id="PTHR45138:SF9">
    <property type="entry name" value="DIGUANYLATE CYCLASE DGCM-RELATED"/>
    <property type="match status" value="1"/>
</dbReference>
<dbReference type="Pfam" id="PF00990">
    <property type="entry name" value="GGDEF"/>
    <property type="match status" value="1"/>
</dbReference>
<protein>
    <submittedName>
        <fullName evidence="4">Diguanylate cyclase</fullName>
    </submittedName>
</protein>
<dbReference type="SUPFAM" id="SSF55073">
    <property type="entry name" value="Nucleotide cyclase"/>
    <property type="match status" value="1"/>
</dbReference>
<evidence type="ECO:0000313" key="5">
    <source>
        <dbReference type="Proteomes" id="UP000310541"/>
    </source>
</evidence>
<dbReference type="InterPro" id="IPR011623">
    <property type="entry name" value="7TMR_DISM_rcpt_extracell_dom1"/>
</dbReference>
<reference evidence="4 5" key="1">
    <citation type="submission" date="2019-04" db="EMBL/GenBank/DDBJ databases">
        <title>Genome sequence of Bacillus hwajinpoensis strain Y2.</title>
        <authorList>
            <person name="Fair J.L."/>
            <person name="Maclea K.S."/>
        </authorList>
    </citation>
    <scope>NUCLEOTIDE SEQUENCE [LARGE SCALE GENOMIC DNA]</scope>
    <source>
        <strain evidence="4 5">Y2</strain>
    </source>
</reference>
<dbReference type="InterPro" id="IPR008979">
    <property type="entry name" value="Galactose-bd-like_sf"/>
</dbReference>
<name>A0A4U1MD35_9BACL</name>
<dbReference type="SUPFAM" id="SSF49785">
    <property type="entry name" value="Galactose-binding domain-like"/>
    <property type="match status" value="1"/>
</dbReference>
<evidence type="ECO:0000259" key="3">
    <source>
        <dbReference type="PROSITE" id="PS50887"/>
    </source>
</evidence>
<feature type="transmembrane region" description="Helical" evidence="2">
    <location>
        <begin position="301"/>
        <end position="320"/>
    </location>
</feature>
<evidence type="ECO:0000256" key="1">
    <source>
        <dbReference type="SAM" id="Coils"/>
    </source>
</evidence>
<feature type="transmembrane region" description="Helical" evidence="2">
    <location>
        <begin position="356"/>
        <end position="378"/>
    </location>
</feature>
<dbReference type="CDD" id="cd01949">
    <property type="entry name" value="GGDEF"/>
    <property type="match status" value="1"/>
</dbReference>
<dbReference type="Pfam" id="PF07695">
    <property type="entry name" value="7TMR-DISM_7TM"/>
    <property type="match status" value="1"/>
</dbReference>
<dbReference type="GO" id="GO:0005886">
    <property type="term" value="C:plasma membrane"/>
    <property type="evidence" value="ECO:0007669"/>
    <property type="project" value="TreeGrafter"/>
</dbReference>
<feature type="transmembrane region" description="Helical" evidence="2">
    <location>
        <begin position="270"/>
        <end position="289"/>
    </location>
</feature>
<dbReference type="SMART" id="SM00267">
    <property type="entry name" value="GGDEF"/>
    <property type="match status" value="1"/>
</dbReference>
<dbReference type="InterPro" id="IPR050469">
    <property type="entry name" value="Diguanylate_Cyclase"/>
</dbReference>
<dbReference type="EMBL" id="SWFM01000006">
    <property type="protein sequence ID" value="TKD68242.1"/>
    <property type="molecule type" value="Genomic_DNA"/>
</dbReference>
<dbReference type="Proteomes" id="UP000310541">
    <property type="component" value="Unassembled WGS sequence"/>
</dbReference>
<dbReference type="PROSITE" id="PS50887">
    <property type="entry name" value="GGDEF"/>
    <property type="match status" value="1"/>
</dbReference>
<evidence type="ECO:0000256" key="2">
    <source>
        <dbReference type="SAM" id="Phobius"/>
    </source>
</evidence>
<dbReference type="InterPro" id="IPR029787">
    <property type="entry name" value="Nucleotide_cyclase"/>
</dbReference>
<proteinExistence type="predicted"/>
<dbReference type="OrthoDB" id="9759607at2"/>
<keyword evidence="2" id="KW-0812">Transmembrane</keyword>
<dbReference type="GO" id="GO:0052621">
    <property type="term" value="F:diguanylate cyclase activity"/>
    <property type="evidence" value="ECO:0007669"/>
    <property type="project" value="TreeGrafter"/>
</dbReference>
<feature type="coiled-coil region" evidence="1">
    <location>
        <begin position="411"/>
        <end position="456"/>
    </location>
</feature>
<dbReference type="InterPro" id="IPR043128">
    <property type="entry name" value="Rev_trsase/Diguanyl_cyclase"/>
</dbReference>
<feature type="transmembrane region" description="Helical" evidence="2">
    <location>
        <begin position="232"/>
        <end position="250"/>
    </location>
</feature>
<feature type="transmembrane region" description="Helical" evidence="2">
    <location>
        <begin position="384"/>
        <end position="401"/>
    </location>
</feature>
<gene>
    <name evidence="4" type="ORF">FBF83_17000</name>
</gene>
<keyword evidence="1" id="KW-0175">Coiled coil</keyword>
<accession>A0A4U1MD35</accession>
<dbReference type="Gene3D" id="3.30.70.270">
    <property type="match status" value="1"/>
</dbReference>
<keyword evidence="2" id="KW-0472">Membrane</keyword>
<feature type="transmembrane region" description="Helical" evidence="2">
    <location>
        <begin position="12"/>
        <end position="32"/>
    </location>
</feature>
<comment type="caution">
    <text evidence="4">The sequence shown here is derived from an EMBL/GenBank/DDBJ whole genome shotgun (WGS) entry which is preliminary data.</text>
</comment>
<dbReference type="Gene3D" id="2.60.120.260">
    <property type="entry name" value="Galactose-binding domain-like"/>
    <property type="match status" value="1"/>
</dbReference>
<dbReference type="GO" id="GO:0043709">
    <property type="term" value="P:cell adhesion involved in single-species biofilm formation"/>
    <property type="evidence" value="ECO:0007669"/>
    <property type="project" value="TreeGrafter"/>
</dbReference>
<feature type="transmembrane region" description="Helical" evidence="2">
    <location>
        <begin position="204"/>
        <end position="225"/>
    </location>
</feature>
<keyword evidence="2" id="KW-1133">Transmembrane helix</keyword>
<evidence type="ECO:0000313" key="4">
    <source>
        <dbReference type="EMBL" id="TKD68242.1"/>
    </source>
</evidence>